<dbReference type="STRING" id="33097.A0A150H4L6"/>
<dbReference type="AlphaFoldDB" id="A0A150H4L6"/>
<comment type="caution">
    <text evidence="1">The sequence shown here is derived from an EMBL/GenBank/DDBJ whole genome shotgun (WGS) entry which is preliminary data.</text>
</comment>
<dbReference type="Gene3D" id="3.40.50.300">
    <property type="entry name" value="P-loop containing nucleotide triphosphate hydrolases"/>
    <property type="match status" value="1"/>
</dbReference>
<dbReference type="InterPro" id="IPR027417">
    <property type="entry name" value="P-loop_NTPase"/>
</dbReference>
<dbReference type="Gene3D" id="1.10.8.60">
    <property type="match status" value="1"/>
</dbReference>
<dbReference type="OrthoDB" id="531572at2759"/>
<sequence>MVPPLGQVAPTPFSRAGAGGGAAAVKLLPRTPGTALKTPARRVAVETNESEARAMDEWVSQNLLVPAGETGADAGDRRSSCSGGLGAPRVKVLVASTSSRPSALDDVLATSLSRTKRLLTAPPDAYMREMYLVGRMVAEGAALDVRQVEHVVQQTEGLTLGALSAVMDAAVEAARSKGADITASGMAAALQHVQSKRAAVYWKPDGKRFVGTADGNKRPSDPASLIPYLCSDCTVKLVSGRTYQLRISSSQALRVGPGGRCCVREPDTAGRLVEIPLLPPDAVGSPAVGGGGPQLAAGLPPVGAPLEGGLPLSWRDSGSDAGRTSYTAELTCSLPPTPAGRRQYLVVSAHVEDFGWVECPVQIKVYSRTDKNARGSFTLRFIQYDFRSDSSGSGALFAVNVHRL</sequence>
<dbReference type="EMBL" id="LSYV01000002">
    <property type="protein sequence ID" value="KXZ56992.1"/>
    <property type="molecule type" value="Genomic_DNA"/>
</dbReference>
<keyword evidence="2" id="KW-1185">Reference proteome</keyword>
<evidence type="ECO:0000313" key="1">
    <source>
        <dbReference type="EMBL" id="KXZ56992.1"/>
    </source>
</evidence>
<name>A0A150H4L6_GONPE</name>
<gene>
    <name evidence="1" type="ORF">GPECTOR_1g897</name>
</gene>
<proteinExistence type="predicted"/>
<organism evidence="1 2">
    <name type="scientific">Gonium pectorale</name>
    <name type="common">Green alga</name>
    <dbReference type="NCBI Taxonomy" id="33097"/>
    <lineage>
        <taxon>Eukaryota</taxon>
        <taxon>Viridiplantae</taxon>
        <taxon>Chlorophyta</taxon>
        <taxon>core chlorophytes</taxon>
        <taxon>Chlorophyceae</taxon>
        <taxon>CS clade</taxon>
        <taxon>Chlamydomonadales</taxon>
        <taxon>Volvocaceae</taxon>
        <taxon>Gonium</taxon>
    </lineage>
</organism>
<dbReference type="Proteomes" id="UP000075714">
    <property type="component" value="Unassembled WGS sequence"/>
</dbReference>
<accession>A0A150H4L6</accession>
<reference evidence="2" key="1">
    <citation type="journal article" date="2016" name="Nat. Commun.">
        <title>The Gonium pectorale genome demonstrates co-option of cell cycle regulation during the evolution of multicellularity.</title>
        <authorList>
            <person name="Hanschen E.R."/>
            <person name="Marriage T.N."/>
            <person name="Ferris P.J."/>
            <person name="Hamaji T."/>
            <person name="Toyoda A."/>
            <person name="Fujiyama A."/>
            <person name="Neme R."/>
            <person name="Noguchi H."/>
            <person name="Minakuchi Y."/>
            <person name="Suzuki M."/>
            <person name="Kawai-Toyooka H."/>
            <person name="Smith D.R."/>
            <person name="Sparks H."/>
            <person name="Anderson J."/>
            <person name="Bakaric R."/>
            <person name="Luria V."/>
            <person name="Karger A."/>
            <person name="Kirschner M.W."/>
            <person name="Durand P.M."/>
            <person name="Michod R.E."/>
            <person name="Nozaki H."/>
            <person name="Olson B.J."/>
        </authorList>
    </citation>
    <scope>NUCLEOTIDE SEQUENCE [LARGE SCALE GENOMIC DNA]</scope>
    <source>
        <strain evidence="2">NIES-2863</strain>
    </source>
</reference>
<protein>
    <submittedName>
        <fullName evidence="1">Uncharacterized protein</fullName>
    </submittedName>
</protein>
<evidence type="ECO:0000313" key="2">
    <source>
        <dbReference type="Proteomes" id="UP000075714"/>
    </source>
</evidence>